<accession>A0A2K3MEG8</accession>
<evidence type="ECO:0000313" key="1">
    <source>
        <dbReference type="EMBL" id="PNX89183.1"/>
    </source>
</evidence>
<organism evidence="1 2">
    <name type="scientific">Trifolium pratense</name>
    <name type="common">Red clover</name>
    <dbReference type="NCBI Taxonomy" id="57577"/>
    <lineage>
        <taxon>Eukaryota</taxon>
        <taxon>Viridiplantae</taxon>
        <taxon>Streptophyta</taxon>
        <taxon>Embryophyta</taxon>
        <taxon>Tracheophyta</taxon>
        <taxon>Spermatophyta</taxon>
        <taxon>Magnoliopsida</taxon>
        <taxon>eudicotyledons</taxon>
        <taxon>Gunneridae</taxon>
        <taxon>Pentapetalae</taxon>
        <taxon>rosids</taxon>
        <taxon>fabids</taxon>
        <taxon>Fabales</taxon>
        <taxon>Fabaceae</taxon>
        <taxon>Papilionoideae</taxon>
        <taxon>50 kb inversion clade</taxon>
        <taxon>NPAAA clade</taxon>
        <taxon>Hologalegina</taxon>
        <taxon>IRL clade</taxon>
        <taxon>Trifolieae</taxon>
        <taxon>Trifolium</taxon>
    </lineage>
</organism>
<dbReference type="EMBL" id="ASHM01058931">
    <property type="protein sequence ID" value="PNX89183.1"/>
    <property type="molecule type" value="Genomic_DNA"/>
</dbReference>
<protein>
    <submittedName>
        <fullName evidence="1">Uncharacterized protein</fullName>
    </submittedName>
</protein>
<gene>
    <name evidence="1" type="ORF">L195_g045300</name>
</gene>
<dbReference type="AlphaFoldDB" id="A0A2K3MEG8"/>
<dbReference type="Proteomes" id="UP000236291">
    <property type="component" value="Unassembled WGS sequence"/>
</dbReference>
<reference evidence="1 2" key="2">
    <citation type="journal article" date="2017" name="Front. Plant Sci.">
        <title>Gene Classification and Mining of Molecular Markers Useful in Red Clover (Trifolium pratense) Breeding.</title>
        <authorList>
            <person name="Istvanek J."/>
            <person name="Dluhosova J."/>
            <person name="Dluhos P."/>
            <person name="Patkova L."/>
            <person name="Nedelnik J."/>
            <person name="Repkova J."/>
        </authorList>
    </citation>
    <scope>NUCLEOTIDE SEQUENCE [LARGE SCALE GENOMIC DNA]</scope>
    <source>
        <strain evidence="2">cv. Tatra</strain>
        <tissue evidence="1">Young leaves</tissue>
    </source>
</reference>
<proteinExistence type="predicted"/>
<evidence type="ECO:0000313" key="2">
    <source>
        <dbReference type="Proteomes" id="UP000236291"/>
    </source>
</evidence>
<reference evidence="1 2" key="1">
    <citation type="journal article" date="2014" name="Am. J. Bot.">
        <title>Genome assembly and annotation for red clover (Trifolium pratense; Fabaceae).</title>
        <authorList>
            <person name="Istvanek J."/>
            <person name="Jaros M."/>
            <person name="Krenek A."/>
            <person name="Repkova J."/>
        </authorList>
    </citation>
    <scope>NUCLEOTIDE SEQUENCE [LARGE SCALE GENOMIC DNA]</scope>
    <source>
        <strain evidence="2">cv. Tatra</strain>
        <tissue evidence="1">Young leaves</tissue>
    </source>
</reference>
<sequence length="101" mass="11479">MREIRQLIQALMASGEIPQGSRPYLTVQQDNNQTLVVEESVHVAFDESYLEKNRKGSFVFDVSSILTKEIFEDCTHNDARKLNKKPLQKLVTVGLSQETTP</sequence>
<comment type="caution">
    <text evidence="1">The sequence shown here is derived from an EMBL/GenBank/DDBJ whole genome shotgun (WGS) entry which is preliminary data.</text>
</comment>
<name>A0A2K3MEG8_TRIPR</name>